<dbReference type="Proteomes" id="UP000015520">
    <property type="component" value="Unassembled WGS sequence"/>
</dbReference>
<comment type="caution">
    <text evidence="5">The sequence shown here is derived from an EMBL/GenBank/DDBJ whole genome shotgun (WGS) entry which is preliminary data.</text>
</comment>
<keyword evidence="6" id="KW-1185">Reference proteome</keyword>
<dbReference type="EMBL" id="AUPZ01000013">
    <property type="protein sequence ID" value="EQB35362.1"/>
    <property type="molecule type" value="Genomic_DNA"/>
</dbReference>
<dbReference type="InterPro" id="IPR023614">
    <property type="entry name" value="Porin_dom_sf"/>
</dbReference>
<keyword evidence="3 4" id="KW-0732">Signal</keyword>
<keyword evidence="2" id="KW-0813">Transport</keyword>
<dbReference type="eggNOG" id="COG3203">
    <property type="taxonomic scope" value="Bacteria"/>
</dbReference>
<evidence type="ECO:0000256" key="3">
    <source>
        <dbReference type="ARBA" id="ARBA00022729"/>
    </source>
</evidence>
<gene>
    <name evidence="5" type="ORF">M947_08755</name>
</gene>
<dbReference type="InterPro" id="IPR005318">
    <property type="entry name" value="OM_porin_bac"/>
</dbReference>
<dbReference type="STRING" id="1172190.M947_08755"/>
<evidence type="ECO:0000256" key="4">
    <source>
        <dbReference type="SAM" id="SignalP"/>
    </source>
</evidence>
<proteinExistence type="inferred from homology"/>
<reference evidence="5 6" key="1">
    <citation type="submission" date="2013-07" db="EMBL/GenBank/DDBJ databases">
        <title>Sulfurimonas hongkongensis AST-10 Genome Sequencing.</title>
        <authorList>
            <person name="Cai L."/>
            <person name="Zhang T."/>
        </authorList>
    </citation>
    <scope>NUCLEOTIDE SEQUENCE [LARGE SCALE GENOMIC DNA]</scope>
    <source>
        <strain evidence="5 6">AST-10</strain>
    </source>
</reference>
<evidence type="ECO:0000313" key="6">
    <source>
        <dbReference type="Proteomes" id="UP000015520"/>
    </source>
</evidence>
<dbReference type="GO" id="GO:0016020">
    <property type="term" value="C:membrane"/>
    <property type="evidence" value="ECO:0007669"/>
    <property type="project" value="InterPro"/>
</dbReference>
<organism evidence="5 6">
    <name type="scientific">Sulfurimonas hongkongensis</name>
    <dbReference type="NCBI Taxonomy" id="1172190"/>
    <lineage>
        <taxon>Bacteria</taxon>
        <taxon>Pseudomonadati</taxon>
        <taxon>Campylobacterota</taxon>
        <taxon>Epsilonproteobacteria</taxon>
        <taxon>Campylobacterales</taxon>
        <taxon>Sulfurimonadaceae</taxon>
        <taxon>Sulfurimonas</taxon>
    </lineage>
</organism>
<protein>
    <recommendedName>
        <fullName evidence="7">Porin</fullName>
    </recommendedName>
</protein>
<evidence type="ECO:0000256" key="1">
    <source>
        <dbReference type="ARBA" id="ARBA00009075"/>
    </source>
</evidence>
<dbReference type="PANTHER" id="PTHR34596:SF2">
    <property type="entry name" value="CHITOPORIN"/>
    <property type="match status" value="1"/>
</dbReference>
<accession>T0JEW4</accession>
<dbReference type="AlphaFoldDB" id="T0JEW4"/>
<dbReference type="PANTHER" id="PTHR34596">
    <property type="entry name" value="CHITOPORIN"/>
    <property type="match status" value="1"/>
</dbReference>
<dbReference type="PATRIC" id="fig|1172190.3.peg.1685"/>
<comment type="similarity">
    <text evidence="1">Belongs to the outer membrane porin (Opr) (TC 1.B.25) family.</text>
</comment>
<evidence type="ECO:0000313" key="5">
    <source>
        <dbReference type="EMBL" id="EQB35362.1"/>
    </source>
</evidence>
<feature type="signal peptide" evidence="4">
    <location>
        <begin position="1"/>
        <end position="21"/>
    </location>
</feature>
<name>T0JEW4_9BACT</name>
<feature type="chain" id="PRO_5004565273" description="Porin" evidence="4">
    <location>
        <begin position="22"/>
        <end position="412"/>
    </location>
</feature>
<dbReference type="RefSeq" id="WP_021287999.1">
    <property type="nucleotide sequence ID" value="NZ_AUPZ01000013.1"/>
</dbReference>
<sequence>MNKWIKLSLVTALALSTTAFANEDVKTPKEVKNLTEMFSEGEVSGQIRLGYATNKVKTAGDKDTYATAAGGQLKYETASLMGVSLGAAMYTSHSVDTLSGKDAKYNDEMASSQKSYTELAEAYLNFSYEGFEFRGGRQLIDTPLADSDDIRMTPHTFEAYIASYTFKELGLAFIAGNILSWQGVDSDYSNAVNNSWAKTGEDGTRLGAVTYADHFLEASVWYYDVTKETTAVYLDAVGTIDITDDISVAIAAQYLTEDEKESSYIEGNIVGAMVEAGFYDVTATAAFDKVSVKDGKSIFEGFGGGASYTNLDTMTAGTLHDGTYGDGSSYMLGLAYEIAGFNIFGAYGDYKADAITVGNKAHVTEVNLGLECEYNDGEADATIIYVIGKDKESATKTEFDNDRIQVVLNYNF</sequence>
<dbReference type="OrthoDB" id="9125at2"/>
<dbReference type="Gene3D" id="2.40.160.10">
    <property type="entry name" value="Porin"/>
    <property type="match status" value="1"/>
</dbReference>
<dbReference type="GO" id="GO:0015288">
    <property type="term" value="F:porin activity"/>
    <property type="evidence" value="ECO:0007669"/>
    <property type="project" value="TreeGrafter"/>
</dbReference>
<evidence type="ECO:0008006" key="7">
    <source>
        <dbReference type="Google" id="ProtNLM"/>
    </source>
</evidence>
<evidence type="ECO:0000256" key="2">
    <source>
        <dbReference type="ARBA" id="ARBA00022448"/>
    </source>
</evidence>